<name>A0A317E1W8_9PROT</name>
<dbReference type="InterPro" id="IPR029063">
    <property type="entry name" value="SAM-dependent_MTases_sf"/>
</dbReference>
<evidence type="ECO:0000313" key="4">
    <source>
        <dbReference type="EMBL" id="PWR20592.1"/>
    </source>
</evidence>
<feature type="domain" description="Methyltransferase small" evidence="3">
    <location>
        <begin position="31"/>
        <end position="164"/>
    </location>
</feature>
<keyword evidence="5" id="KW-1185">Reference proteome</keyword>
<dbReference type="PANTHER" id="PTHR47739">
    <property type="entry name" value="TRNA1(VAL) (ADENINE(37)-N6)-METHYLTRANSFERASE"/>
    <property type="match status" value="1"/>
</dbReference>
<dbReference type="EMBL" id="QGLF01000003">
    <property type="protein sequence ID" value="PWR20592.1"/>
    <property type="molecule type" value="Genomic_DNA"/>
</dbReference>
<protein>
    <submittedName>
        <fullName evidence="4">Methyltransferase</fullName>
    </submittedName>
</protein>
<sequence>MSVTTTDDFLGGRIRLLQPADGYRAGLDAVFLAAFVDAPTGGRVLDLGCGTGAAALCLAARRPDLHLTGLDADPRALGLARQSVALNGLDGRVALVGARVEDGLPRQAFDAVMTNPPYLVPGQGTRPADSRAAAHMEGGADLGLWLDEAIKALRPKGRLHIVHRADRLPEILRLIEPRLGAIVIHPLWPRAGEAARRVLVAASLDRRSPAVLHPGTVLHEADGGFTPAAQAVLRDGAGLS</sequence>
<dbReference type="SUPFAM" id="SSF53335">
    <property type="entry name" value="S-adenosyl-L-methionine-dependent methyltransferases"/>
    <property type="match status" value="1"/>
</dbReference>
<dbReference type="GO" id="GO:0032259">
    <property type="term" value="P:methylation"/>
    <property type="evidence" value="ECO:0007669"/>
    <property type="project" value="UniProtKB-KW"/>
</dbReference>
<dbReference type="Gene3D" id="3.40.50.150">
    <property type="entry name" value="Vaccinia Virus protein VP39"/>
    <property type="match status" value="1"/>
</dbReference>
<evidence type="ECO:0000256" key="1">
    <source>
        <dbReference type="ARBA" id="ARBA00022603"/>
    </source>
</evidence>
<dbReference type="Pfam" id="PF05175">
    <property type="entry name" value="MTS"/>
    <property type="match status" value="1"/>
</dbReference>
<dbReference type="InterPro" id="IPR050210">
    <property type="entry name" value="tRNA_Adenine-N(6)_MTase"/>
</dbReference>
<keyword evidence="1 4" id="KW-0489">Methyltransferase</keyword>
<evidence type="ECO:0000256" key="2">
    <source>
        <dbReference type="ARBA" id="ARBA00022691"/>
    </source>
</evidence>
<evidence type="ECO:0000313" key="5">
    <source>
        <dbReference type="Proteomes" id="UP000246077"/>
    </source>
</evidence>
<dbReference type="OrthoDB" id="5489421at2"/>
<keyword evidence="2" id="KW-0949">S-adenosyl-L-methionine</keyword>
<dbReference type="InterPro" id="IPR007848">
    <property type="entry name" value="Small_mtfrase_dom"/>
</dbReference>
<dbReference type="Proteomes" id="UP000246077">
    <property type="component" value="Unassembled WGS sequence"/>
</dbReference>
<dbReference type="RefSeq" id="WP_109921236.1">
    <property type="nucleotide sequence ID" value="NZ_QGLF01000003.1"/>
</dbReference>
<keyword evidence="4" id="KW-0808">Transferase</keyword>
<organism evidence="4 5">
    <name type="scientific">Zavarzinia compransoris</name>
    <dbReference type="NCBI Taxonomy" id="1264899"/>
    <lineage>
        <taxon>Bacteria</taxon>
        <taxon>Pseudomonadati</taxon>
        <taxon>Pseudomonadota</taxon>
        <taxon>Alphaproteobacteria</taxon>
        <taxon>Rhodospirillales</taxon>
        <taxon>Zavarziniaceae</taxon>
        <taxon>Zavarzinia</taxon>
    </lineage>
</organism>
<gene>
    <name evidence="4" type="ORF">DKG75_11325</name>
</gene>
<dbReference type="PANTHER" id="PTHR47739:SF1">
    <property type="entry name" value="TRNA1(VAL) (ADENINE(37)-N6)-METHYLTRANSFERASE"/>
    <property type="match status" value="1"/>
</dbReference>
<reference evidence="5" key="1">
    <citation type="submission" date="2018-05" db="EMBL/GenBank/DDBJ databases">
        <title>Zavarzinia sp. HR-AS.</title>
        <authorList>
            <person name="Lee Y."/>
            <person name="Jeon C.O."/>
        </authorList>
    </citation>
    <scope>NUCLEOTIDE SEQUENCE [LARGE SCALE GENOMIC DNA]</scope>
    <source>
        <strain evidence="5">DSM 1231</strain>
    </source>
</reference>
<evidence type="ECO:0000259" key="3">
    <source>
        <dbReference type="Pfam" id="PF05175"/>
    </source>
</evidence>
<dbReference type="CDD" id="cd02440">
    <property type="entry name" value="AdoMet_MTases"/>
    <property type="match status" value="1"/>
</dbReference>
<accession>A0A317E1W8</accession>
<comment type="caution">
    <text evidence="4">The sequence shown here is derived from an EMBL/GenBank/DDBJ whole genome shotgun (WGS) entry which is preliminary data.</text>
</comment>
<dbReference type="AlphaFoldDB" id="A0A317E1W8"/>
<dbReference type="GO" id="GO:0008168">
    <property type="term" value="F:methyltransferase activity"/>
    <property type="evidence" value="ECO:0007669"/>
    <property type="project" value="UniProtKB-KW"/>
</dbReference>
<proteinExistence type="predicted"/>